<protein>
    <recommendedName>
        <fullName evidence="2">3-hydroxyisobutyryl-CoA hydrolase</fullName>
        <ecNumber evidence="2">3.1.2.4</ecNumber>
    </recommendedName>
</protein>
<evidence type="ECO:0000256" key="1">
    <source>
        <dbReference type="ARBA" id="ARBA00001709"/>
    </source>
</evidence>
<dbReference type="EMBL" id="JABANN010000221">
    <property type="protein sequence ID" value="KAF4665835.1"/>
    <property type="molecule type" value="Genomic_DNA"/>
</dbReference>
<dbReference type="Gene3D" id="3.90.226.10">
    <property type="entry name" value="2-enoyl-CoA Hydratase, Chain A, domain 1"/>
    <property type="match status" value="1"/>
</dbReference>
<gene>
    <name evidence="5" type="ORF">FOL46_003449</name>
</gene>
<dbReference type="PANTHER" id="PTHR43176">
    <property type="entry name" value="3-HYDROXYISOBUTYRYL-COA HYDROLASE-RELATED"/>
    <property type="match status" value="1"/>
</dbReference>
<evidence type="ECO:0000259" key="4">
    <source>
        <dbReference type="Pfam" id="PF16113"/>
    </source>
</evidence>
<dbReference type="Pfam" id="PF16113">
    <property type="entry name" value="ECH_2"/>
    <property type="match status" value="1"/>
</dbReference>
<keyword evidence="3" id="KW-0378">Hydrolase</keyword>
<accession>A0A7J6M2Y5</accession>
<reference evidence="5 6" key="1">
    <citation type="submission" date="2020-04" db="EMBL/GenBank/DDBJ databases">
        <title>Perkinsus olseni comparative genomics.</title>
        <authorList>
            <person name="Bogema D.R."/>
        </authorList>
    </citation>
    <scope>NUCLEOTIDE SEQUENCE [LARGE SCALE GENOMIC DNA]</scope>
    <source>
        <strain evidence="5">ATCC PRA-31</strain>
    </source>
</reference>
<evidence type="ECO:0000313" key="5">
    <source>
        <dbReference type="EMBL" id="KAF4665835.1"/>
    </source>
</evidence>
<dbReference type="GO" id="GO:0003860">
    <property type="term" value="F:3-hydroxyisobutyryl-CoA hydrolase activity"/>
    <property type="evidence" value="ECO:0007669"/>
    <property type="project" value="UniProtKB-EC"/>
</dbReference>
<dbReference type="InterPro" id="IPR045004">
    <property type="entry name" value="ECH_dom"/>
</dbReference>
<dbReference type="PANTHER" id="PTHR43176:SF3">
    <property type="entry name" value="3-HYDROXYISOBUTYRYL-COA HYDROLASE, MITOCHONDRIAL"/>
    <property type="match status" value="1"/>
</dbReference>
<evidence type="ECO:0000256" key="2">
    <source>
        <dbReference type="ARBA" id="ARBA00011915"/>
    </source>
</evidence>
<dbReference type="SUPFAM" id="SSF52096">
    <property type="entry name" value="ClpP/crotonase"/>
    <property type="match status" value="1"/>
</dbReference>
<dbReference type="InterPro" id="IPR032259">
    <property type="entry name" value="HIBYL-CoA-H"/>
</dbReference>
<dbReference type="Proteomes" id="UP000572268">
    <property type="component" value="Unassembled WGS sequence"/>
</dbReference>
<dbReference type="AlphaFoldDB" id="A0A7J6M2Y5"/>
<dbReference type="InterPro" id="IPR029045">
    <property type="entry name" value="ClpP/crotonase-like_dom_sf"/>
</dbReference>
<organism evidence="5 6">
    <name type="scientific">Perkinsus olseni</name>
    <name type="common">Perkinsus atlanticus</name>
    <dbReference type="NCBI Taxonomy" id="32597"/>
    <lineage>
        <taxon>Eukaryota</taxon>
        <taxon>Sar</taxon>
        <taxon>Alveolata</taxon>
        <taxon>Perkinsozoa</taxon>
        <taxon>Perkinsea</taxon>
        <taxon>Perkinsida</taxon>
        <taxon>Perkinsidae</taxon>
        <taxon>Perkinsus</taxon>
    </lineage>
</organism>
<name>A0A7J6M2Y5_PEROL</name>
<dbReference type="EC" id="3.1.2.4" evidence="2"/>
<sequence length="1074" mass="121980">MVAFTHFSPIVTSALTSVGALQTAFPDKGAAGGRSIAIVTDKRDNFSRTCVIQSKSLRVSARKSWFPGNYLEADRGYQLSAELTMDSGDVFTIKYAVGAGDKWSFRSGPVYGGKYIDVHDNEKRLQSFFAGINPFSNMLRAIREKLDNDAACGEIAEYIEGHPDYWFRDEPPADWLRKYMVERRHETQRIAKAYPGCVRWKGEDDHGDEGALLPDVIPITDLFHDVVERSVWSAGAASNCVSEWFYAVSSSPPRMMVISTRSLLSVMPFLTLVAALRTASPNKVAPSARDVSLIEGDSSHTCVIRYDDVNLYVERSKNPAVEKKDHYYSIKAEVTKTIGGKLYAGYYLYDAGDEARLYDGPISVGKYLDKRGDRELIRYWFNDVNPFFLILRDIMPDIDASRCDKVADYIEQHPDDMYIRKPRTKWVREFLLDKQRYVGVLLRRHPEWATLASPDGQFTVVPKMINGDRLVNTLGVMIMGPTWSGKQRNISGLQILEFMLLVAEKWSTVSGSMQMLYMNTSTEEDGSDEKYNDDKRNPYQFIDPQSVLFADHVDAEWRYADDPTLNAPVLERNNVGMGMIVANSDNISFPMVNSLYRRLRNLEVNTTKRLVCLTSSHRDKFAGDLHLQDLLLLAQASQLRNEIPRYALEFFKNMFDLNLMIAEYHKPLVTLYNGEVLNAAASWCGLSIEYSGAYHHSVVQFDQTRYGFFPVAGQSFLLARLPFCIGNYLALTGEAVAGKDIVYCGLAKNWISPDAFRLLELTSEKQLEVSESDGRALISEHFLHLPEGWSLAPFVGLIQKCFSQPHLFDVIESLVTHRDDPSLPEDVRDFAAKTIDCIGRGSPLASHVTHQLINRARKHIERATNAVNYQFGATGMYGNAEKAAQVEKALGDPDLYQRYVVRPAMIEIMQEEWRVLLRFLMRPELVRGLYFRQMFNQHVAAKKLADASPNFQEASEDLEMPDWFEHEDVLAVRDSAWTAMFFKLHDTRSEYFAPAERSDLPLSAHPLLRVYHPDYDPKTGLDHDPRMMAREVERWADDYLEDERYELMSEVTGIPVAQLKSRWTALSGGWGGVV</sequence>
<comment type="caution">
    <text evidence="5">The sequence shown here is derived from an EMBL/GenBank/DDBJ whole genome shotgun (WGS) entry which is preliminary data.</text>
</comment>
<evidence type="ECO:0000256" key="3">
    <source>
        <dbReference type="ARBA" id="ARBA00022801"/>
    </source>
</evidence>
<feature type="domain" description="Enoyl-CoA hydratase/isomerase" evidence="4">
    <location>
        <begin position="587"/>
        <end position="859"/>
    </location>
</feature>
<comment type="catalytic activity">
    <reaction evidence="1">
        <text>3-hydroxy-2-methylpropanoyl-CoA + H2O = 3-hydroxy-2-methylpropanoate + CoA + H(+)</text>
        <dbReference type="Rhea" id="RHEA:20888"/>
        <dbReference type="ChEBI" id="CHEBI:11805"/>
        <dbReference type="ChEBI" id="CHEBI:15377"/>
        <dbReference type="ChEBI" id="CHEBI:15378"/>
        <dbReference type="ChEBI" id="CHEBI:57287"/>
        <dbReference type="ChEBI" id="CHEBI:57340"/>
        <dbReference type="EC" id="3.1.2.4"/>
    </reaction>
</comment>
<dbReference type="GO" id="GO:0006574">
    <property type="term" value="P:L-valine catabolic process"/>
    <property type="evidence" value="ECO:0007669"/>
    <property type="project" value="TreeGrafter"/>
</dbReference>
<proteinExistence type="predicted"/>
<evidence type="ECO:0000313" key="6">
    <source>
        <dbReference type="Proteomes" id="UP000572268"/>
    </source>
</evidence>